<evidence type="ECO:0000256" key="9">
    <source>
        <dbReference type="ARBA" id="ARBA00022878"/>
    </source>
</evidence>
<keyword evidence="10 14" id="KW-0663">Pyridoxal phosphate</keyword>
<comment type="similarity">
    <text evidence="3 14">Belongs to the class-I pyridoxal-phosphate-dependent aminotransferase family.</text>
</comment>
<evidence type="ECO:0000256" key="5">
    <source>
        <dbReference type="ARBA" id="ARBA00012749"/>
    </source>
</evidence>
<dbReference type="InterPro" id="IPR015422">
    <property type="entry name" value="PyrdxlP-dep_Trfase_small"/>
</dbReference>
<evidence type="ECO:0000256" key="3">
    <source>
        <dbReference type="ARBA" id="ARBA00007441"/>
    </source>
</evidence>
<keyword evidence="11" id="KW-0585">Phenylalanine catabolism</keyword>
<dbReference type="STRING" id="101091.A0A1C7NIJ6"/>
<evidence type="ECO:0000313" key="18">
    <source>
        <dbReference type="Proteomes" id="UP000093000"/>
    </source>
</evidence>
<evidence type="ECO:0000256" key="11">
    <source>
        <dbReference type="ARBA" id="ARBA00023232"/>
    </source>
</evidence>
<evidence type="ECO:0000256" key="8">
    <source>
        <dbReference type="ARBA" id="ARBA00022679"/>
    </source>
</evidence>
<protein>
    <recommendedName>
        <fullName evidence="6">Tyrosine aminotransferase</fullName>
        <ecNumber evidence="5">2.6.1.5</ecNumber>
    </recommendedName>
    <alternativeName>
        <fullName evidence="12">L-tyrosine:2-oxoglutarate aminotransferase</fullName>
    </alternativeName>
</protein>
<dbReference type="PANTHER" id="PTHR45744:SF2">
    <property type="entry name" value="TYROSINE AMINOTRANSFERASE"/>
    <property type="match status" value="1"/>
</dbReference>
<dbReference type="GO" id="GO:0004838">
    <property type="term" value="F:L-tyrosine-2-oxoglutarate transaminase activity"/>
    <property type="evidence" value="ECO:0007669"/>
    <property type="project" value="InterPro"/>
</dbReference>
<accession>A0A1C7NIJ6</accession>
<dbReference type="Proteomes" id="UP000093000">
    <property type="component" value="Unassembled WGS sequence"/>
</dbReference>
<sequence length="409" mass="45302">MSSSRTSWNIKASRIANQAHNPIRAIVDKLKLNPDLTKPLISLSIGDPTIFGNFNVDTSINNAVIKQIESFRSNGYPPADGYLAARNAVAQAHSVPAAPLTADDVILTNGCSGALEMCFTALCNEGQNILLPRPGFSLYPSLAALKFVEPRFYDLLPEQSWEADLKQMESLIDEKTAAILINNPSNPCGSVFSREHLLDILALAEKHHVPIIADEIYCDLVFEGNTFFPMATLTSTVPILSVGGLAKKWLVPGWRIGWIFIHDRNKVFAEIHNALHQLAQTILGPNSLIQAALPDILEKTPAAFFESTIKQLEENVKLSMDKVSRIDGLVPVNPQGAMYMMVGIAVEKFKDIESDVDFCAKLLNEENVVCLPGACFNYPNFFRIVVTPTYDRLEEAYKRLDDFCARHKK</sequence>
<dbReference type="EMBL" id="LUGH01000141">
    <property type="protein sequence ID" value="OBZ88619.1"/>
    <property type="molecule type" value="Genomic_DNA"/>
</dbReference>
<comment type="caution">
    <text evidence="17">The sequence shown here is derived from an EMBL/GenBank/DDBJ whole genome shotgun (WGS) entry which is preliminary data.</text>
</comment>
<comment type="catalytic activity">
    <reaction evidence="13">
        <text>L-tyrosine + 2-oxoglutarate = 3-(4-hydroxyphenyl)pyruvate + L-glutamate</text>
        <dbReference type="Rhea" id="RHEA:15093"/>
        <dbReference type="ChEBI" id="CHEBI:16810"/>
        <dbReference type="ChEBI" id="CHEBI:29985"/>
        <dbReference type="ChEBI" id="CHEBI:36242"/>
        <dbReference type="ChEBI" id="CHEBI:58315"/>
        <dbReference type="EC" id="2.6.1.5"/>
    </reaction>
</comment>
<dbReference type="EC" id="2.6.1.5" evidence="5"/>
<dbReference type="PIRSF" id="PIRSF000517">
    <property type="entry name" value="Tyr_transaminase"/>
    <property type="match status" value="1"/>
</dbReference>
<dbReference type="PANTHER" id="PTHR45744">
    <property type="entry name" value="TYROSINE AMINOTRANSFERASE"/>
    <property type="match status" value="1"/>
</dbReference>
<dbReference type="OrthoDB" id="7042322at2759"/>
<dbReference type="NCBIfam" id="TIGR01265">
    <property type="entry name" value="tyr_nico_aTase"/>
    <property type="match status" value="1"/>
</dbReference>
<dbReference type="PROSITE" id="PS00105">
    <property type="entry name" value="AA_TRANSFER_CLASS_1"/>
    <property type="match status" value="1"/>
</dbReference>
<proteinExistence type="inferred from homology"/>
<dbReference type="Gene3D" id="3.40.640.10">
    <property type="entry name" value="Type I PLP-dependent aspartate aminotransferase-like (Major domain)"/>
    <property type="match status" value="1"/>
</dbReference>
<evidence type="ECO:0000256" key="7">
    <source>
        <dbReference type="ARBA" id="ARBA00022576"/>
    </source>
</evidence>
<evidence type="ECO:0000256" key="10">
    <source>
        <dbReference type="ARBA" id="ARBA00022898"/>
    </source>
</evidence>
<dbReference type="InParanoid" id="A0A1C7NIJ6"/>
<dbReference type="GO" id="GO:0030170">
    <property type="term" value="F:pyridoxal phosphate binding"/>
    <property type="evidence" value="ECO:0007669"/>
    <property type="project" value="InterPro"/>
</dbReference>
<dbReference type="SUPFAM" id="SSF53383">
    <property type="entry name" value="PLP-dependent transferases"/>
    <property type="match status" value="1"/>
</dbReference>
<dbReference type="InterPro" id="IPR015421">
    <property type="entry name" value="PyrdxlP-dep_Trfase_major"/>
</dbReference>
<feature type="modified residue" description="N6-(pyridoxal phosphate)lysine" evidence="15">
    <location>
        <position position="247"/>
    </location>
</feature>
<keyword evidence="9" id="KW-0828">Tyrosine catabolism</keyword>
<keyword evidence="8 17" id="KW-0808">Transferase</keyword>
<dbReference type="InterPro" id="IPR015424">
    <property type="entry name" value="PyrdxlP-dep_Trfase"/>
</dbReference>
<dbReference type="AlphaFoldDB" id="A0A1C7NIJ6"/>
<name>A0A1C7NIJ6_9FUNG</name>
<evidence type="ECO:0000256" key="12">
    <source>
        <dbReference type="ARBA" id="ARBA00031696"/>
    </source>
</evidence>
<comment type="subunit">
    <text evidence="4">Homodimer.</text>
</comment>
<keyword evidence="18" id="KW-1185">Reference proteome</keyword>
<evidence type="ECO:0000256" key="6">
    <source>
        <dbReference type="ARBA" id="ARBA00015959"/>
    </source>
</evidence>
<comment type="pathway">
    <text evidence="2">Amino-acid degradation; L-phenylalanine degradation; acetoacetate and fumarate from L-phenylalanine: step 2/6.</text>
</comment>
<dbReference type="NCBIfam" id="TIGR01264">
    <property type="entry name" value="tyr_amTase_E"/>
    <property type="match status" value="1"/>
</dbReference>
<feature type="domain" description="Aminotransferase class I/classII large" evidence="16">
    <location>
        <begin position="39"/>
        <end position="400"/>
    </location>
</feature>
<gene>
    <name evidence="17" type="primary">Tat</name>
    <name evidence="17" type="ORF">A0J61_03335</name>
</gene>
<dbReference type="PRINTS" id="PR00753">
    <property type="entry name" value="ACCSYNTHASE"/>
</dbReference>
<dbReference type="InterPro" id="IPR005957">
    <property type="entry name" value="Tyrosine_aminoTrfase"/>
</dbReference>
<evidence type="ECO:0000256" key="14">
    <source>
        <dbReference type="PIRNR" id="PIRNR000517"/>
    </source>
</evidence>
<dbReference type="FunFam" id="3.40.640.10:FF:000048">
    <property type="entry name" value="tyrosine aminotransferase"/>
    <property type="match status" value="1"/>
</dbReference>
<dbReference type="InterPro" id="IPR005958">
    <property type="entry name" value="TyrNic_aminoTrfase"/>
</dbReference>
<dbReference type="GO" id="GO:0006572">
    <property type="term" value="P:L-tyrosine catabolic process"/>
    <property type="evidence" value="ECO:0007669"/>
    <property type="project" value="UniProtKB-KW"/>
</dbReference>
<evidence type="ECO:0000256" key="4">
    <source>
        <dbReference type="ARBA" id="ARBA00011738"/>
    </source>
</evidence>
<comment type="cofactor">
    <cofactor evidence="1 14 15">
        <name>pyridoxal 5'-phosphate</name>
        <dbReference type="ChEBI" id="CHEBI:597326"/>
    </cofactor>
</comment>
<dbReference type="UniPathway" id="UPA00139">
    <property type="reaction ID" value="UER00338"/>
</dbReference>
<organism evidence="17 18">
    <name type="scientific">Choanephora cucurbitarum</name>
    <dbReference type="NCBI Taxonomy" id="101091"/>
    <lineage>
        <taxon>Eukaryota</taxon>
        <taxon>Fungi</taxon>
        <taxon>Fungi incertae sedis</taxon>
        <taxon>Mucoromycota</taxon>
        <taxon>Mucoromycotina</taxon>
        <taxon>Mucoromycetes</taxon>
        <taxon>Mucorales</taxon>
        <taxon>Mucorineae</taxon>
        <taxon>Choanephoraceae</taxon>
        <taxon>Choanephoroideae</taxon>
        <taxon>Choanephora</taxon>
    </lineage>
</organism>
<keyword evidence="7 17" id="KW-0032">Aminotransferase</keyword>
<evidence type="ECO:0000313" key="17">
    <source>
        <dbReference type="EMBL" id="OBZ88619.1"/>
    </source>
</evidence>
<evidence type="ECO:0000256" key="15">
    <source>
        <dbReference type="PIRSR" id="PIRSR000517-1"/>
    </source>
</evidence>
<evidence type="ECO:0000256" key="2">
    <source>
        <dbReference type="ARBA" id="ARBA00005203"/>
    </source>
</evidence>
<dbReference type="InterPro" id="IPR004839">
    <property type="entry name" value="Aminotransferase_I/II_large"/>
</dbReference>
<dbReference type="GO" id="GO:0006559">
    <property type="term" value="P:L-phenylalanine catabolic process"/>
    <property type="evidence" value="ECO:0007669"/>
    <property type="project" value="UniProtKB-UniPathway"/>
</dbReference>
<evidence type="ECO:0000259" key="16">
    <source>
        <dbReference type="Pfam" id="PF00155"/>
    </source>
</evidence>
<dbReference type="Pfam" id="PF00155">
    <property type="entry name" value="Aminotran_1_2"/>
    <property type="match status" value="1"/>
</dbReference>
<evidence type="ECO:0000256" key="1">
    <source>
        <dbReference type="ARBA" id="ARBA00001933"/>
    </source>
</evidence>
<evidence type="ECO:0000256" key="13">
    <source>
        <dbReference type="ARBA" id="ARBA00047798"/>
    </source>
</evidence>
<reference evidence="17 18" key="1">
    <citation type="submission" date="2016-03" db="EMBL/GenBank/DDBJ databases">
        <title>Choanephora cucurbitarum.</title>
        <authorList>
            <person name="Min B."/>
            <person name="Park H."/>
            <person name="Park J.-H."/>
            <person name="Shin H.-D."/>
            <person name="Choi I.-G."/>
        </authorList>
    </citation>
    <scope>NUCLEOTIDE SEQUENCE [LARGE SCALE GENOMIC DNA]</scope>
    <source>
        <strain evidence="17 18">KUS-F28377</strain>
    </source>
</reference>
<dbReference type="CDD" id="cd00609">
    <property type="entry name" value="AAT_like"/>
    <property type="match status" value="1"/>
</dbReference>
<dbReference type="InterPro" id="IPR004838">
    <property type="entry name" value="NHTrfase_class1_PyrdxlP-BS"/>
</dbReference>
<dbReference type="Gene3D" id="3.90.1150.10">
    <property type="entry name" value="Aspartate Aminotransferase, domain 1"/>
    <property type="match status" value="1"/>
</dbReference>